<name>V6LQZ3_9EUKA</name>
<feature type="compositionally biased region" description="Polar residues" evidence="1">
    <location>
        <begin position="13"/>
        <end position="31"/>
    </location>
</feature>
<accession>V6LQZ3</accession>
<feature type="compositionally biased region" description="Polar residues" evidence="1">
    <location>
        <begin position="69"/>
        <end position="82"/>
    </location>
</feature>
<dbReference type="VEuPathDB" id="GiardiaDB:SS50377_24322"/>
<dbReference type="PANTHER" id="PTHR34756:SF1">
    <property type="entry name" value="CELL DIVISION CYCLE-ASSOCIATED PROTEIN 3"/>
    <property type="match status" value="1"/>
</dbReference>
<protein>
    <submittedName>
        <fullName evidence="2">Uncharacterized protein</fullName>
    </submittedName>
</protein>
<feature type="compositionally biased region" description="Basic and acidic residues" evidence="1">
    <location>
        <begin position="1"/>
        <end position="12"/>
    </location>
</feature>
<evidence type="ECO:0000256" key="1">
    <source>
        <dbReference type="SAM" id="MobiDB-lite"/>
    </source>
</evidence>
<feature type="region of interest" description="Disordered" evidence="1">
    <location>
        <begin position="1"/>
        <end position="55"/>
    </location>
</feature>
<dbReference type="OrthoDB" id="6337960at2759"/>
<proteinExistence type="predicted"/>
<reference evidence="3" key="2">
    <citation type="submission" date="2020-12" db="EMBL/GenBank/DDBJ databases">
        <title>New Spironucleus salmonicida genome in near-complete chromosomes.</title>
        <authorList>
            <person name="Xu F."/>
            <person name="Kurt Z."/>
            <person name="Jimenez-Gonzalez A."/>
            <person name="Astvaldsson A."/>
            <person name="Andersson J.O."/>
            <person name="Svard S.G."/>
        </authorList>
    </citation>
    <scope>NUCLEOTIDE SEQUENCE</scope>
    <source>
        <strain evidence="3">ATCC 50377</strain>
    </source>
</reference>
<dbReference type="EMBL" id="KI546085">
    <property type="protein sequence ID" value="EST46126.1"/>
    <property type="molecule type" value="Genomic_DNA"/>
</dbReference>
<dbReference type="Proteomes" id="UP000018208">
    <property type="component" value="Unassembled WGS sequence"/>
</dbReference>
<evidence type="ECO:0000313" key="4">
    <source>
        <dbReference type="Proteomes" id="UP000018208"/>
    </source>
</evidence>
<dbReference type="PANTHER" id="PTHR34756">
    <property type="entry name" value="CELL DIVISION CYCLE-ASSOCIATED PROTEIN 3"/>
    <property type="match status" value="1"/>
</dbReference>
<feature type="region of interest" description="Disordered" evidence="1">
    <location>
        <begin position="69"/>
        <end position="127"/>
    </location>
</feature>
<organism evidence="2">
    <name type="scientific">Spironucleus salmonicida</name>
    <dbReference type="NCBI Taxonomy" id="348837"/>
    <lineage>
        <taxon>Eukaryota</taxon>
        <taxon>Metamonada</taxon>
        <taxon>Diplomonadida</taxon>
        <taxon>Hexamitidae</taxon>
        <taxon>Hexamitinae</taxon>
        <taxon>Spironucleus</taxon>
    </lineage>
</organism>
<feature type="compositionally biased region" description="Polar residues" evidence="1">
    <location>
        <begin position="94"/>
        <end position="112"/>
    </location>
</feature>
<reference evidence="2 3" key="1">
    <citation type="journal article" date="2014" name="PLoS Genet.">
        <title>The Genome of Spironucleus salmonicida Highlights a Fish Pathogen Adapted to Fluctuating Environments.</title>
        <authorList>
            <person name="Xu F."/>
            <person name="Jerlstrom-Hultqvist J."/>
            <person name="Einarsson E."/>
            <person name="Astvaldsson A."/>
            <person name="Svard S.G."/>
            <person name="Andersson J.O."/>
        </authorList>
    </citation>
    <scope>NUCLEOTIDE SEQUENCE</scope>
    <source>
        <strain evidence="3">ATCC 50377</strain>
    </source>
</reference>
<dbReference type="AlphaFoldDB" id="V6LQZ3"/>
<sequence>MGSDDSKQDCSKTTEQASPQIVQGAQNMSETPKQDPFDPRSPNVEQHRTPFVQIQDHDQKEIQSLDQKNTVPTTPFQDNQEPANGFFDPRSPTAVVQRTPFAQQAQGPQSPSDVMDIAPLENHTPTE</sequence>
<dbReference type="InterPro" id="IPR038832">
    <property type="entry name" value="CDCA3"/>
</dbReference>
<evidence type="ECO:0000313" key="3">
    <source>
        <dbReference type="EMBL" id="KAH0574367.1"/>
    </source>
</evidence>
<evidence type="ECO:0000313" key="2">
    <source>
        <dbReference type="EMBL" id="EST46126.1"/>
    </source>
</evidence>
<gene>
    <name evidence="2" type="ORF">SS50377_14121</name>
    <name evidence="3" type="ORF">SS50377_24322</name>
</gene>
<dbReference type="EMBL" id="AUWU02000004">
    <property type="protein sequence ID" value="KAH0574367.1"/>
    <property type="molecule type" value="Genomic_DNA"/>
</dbReference>
<keyword evidence="4" id="KW-1185">Reference proteome</keyword>